<keyword evidence="18" id="KW-1185">Reference proteome</keyword>
<organism evidence="17 18">
    <name type="scientific">Thiothrix caldifontis</name>
    <dbReference type="NCBI Taxonomy" id="525918"/>
    <lineage>
        <taxon>Bacteria</taxon>
        <taxon>Pseudomonadati</taxon>
        <taxon>Pseudomonadota</taxon>
        <taxon>Gammaproteobacteria</taxon>
        <taxon>Thiotrichales</taxon>
        <taxon>Thiotrichaceae</taxon>
        <taxon>Thiothrix</taxon>
    </lineage>
</organism>
<dbReference type="PANTHER" id="PTHR43520:SF5">
    <property type="entry name" value="CATION-TRANSPORTING P-TYPE ATPASE-RELATED"/>
    <property type="match status" value="1"/>
</dbReference>
<keyword evidence="13" id="KW-0406">Ion transport</keyword>
<comment type="caution">
    <text evidence="15">Lacks conserved residue(s) required for the propagation of feature annotation.</text>
</comment>
<keyword evidence="11" id="KW-1278">Translocase</keyword>
<evidence type="ECO:0000256" key="14">
    <source>
        <dbReference type="ARBA" id="ARBA00023136"/>
    </source>
</evidence>
<evidence type="ECO:0000256" key="12">
    <source>
        <dbReference type="ARBA" id="ARBA00022989"/>
    </source>
</evidence>
<keyword evidence="3" id="KW-0813">Transport</keyword>
<dbReference type="GO" id="GO:0005886">
    <property type="term" value="C:plasma membrane"/>
    <property type="evidence" value="ECO:0007669"/>
    <property type="project" value="UniProtKB-SubCell"/>
</dbReference>
<evidence type="ECO:0000256" key="7">
    <source>
        <dbReference type="ARBA" id="ARBA00022723"/>
    </source>
</evidence>
<dbReference type="PROSITE" id="PS00154">
    <property type="entry name" value="ATPASE_E1_E2"/>
    <property type="match status" value="1"/>
</dbReference>
<dbReference type="InterPro" id="IPR044492">
    <property type="entry name" value="P_typ_ATPase_HD_dom"/>
</dbReference>
<accession>A0A1H4FZ23</accession>
<keyword evidence="4 15" id="KW-1003">Cell membrane</keyword>
<dbReference type="InterPro" id="IPR036412">
    <property type="entry name" value="HAD-like_sf"/>
</dbReference>
<dbReference type="GO" id="GO:0005507">
    <property type="term" value="F:copper ion binding"/>
    <property type="evidence" value="ECO:0007669"/>
    <property type="project" value="TreeGrafter"/>
</dbReference>
<dbReference type="PRINTS" id="PR00119">
    <property type="entry name" value="CATATPASE"/>
</dbReference>
<evidence type="ECO:0000256" key="6">
    <source>
        <dbReference type="ARBA" id="ARBA00022692"/>
    </source>
</evidence>
<dbReference type="GO" id="GO:0043682">
    <property type="term" value="F:P-type divalent copper transporter activity"/>
    <property type="evidence" value="ECO:0007669"/>
    <property type="project" value="TreeGrafter"/>
</dbReference>
<name>A0A1H4FZ23_9GAMM</name>
<dbReference type="NCBIfam" id="TIGR01525">
    <property type="entry name" value="ATPase-IB_hvy"/>
    <property type="match status" value="1"/>
</dbReference>
<evidence type="ECO:0000256" key="8">
    <source>
        <dbReference type="ARBA" id="ARBA00022741"/>
    </source>
</evidence>
<dbReference type="InterPro" id="IPR023299">
    <property type="entry name" value="ATPase_P-typ_cyto_dom_N"/>
</dbReference>
<evidence type="ECO:0000256" key="1">
    <source>
        <dbReference type="ARBA" id="ARBA00004651"/>
    </source>
</evidence>
<dbReference type="STRING" id="525918.SAMN05660964_03186"/>
<feature type="transmembrane region" description="Helical" evidence="15">
    <location>
        <begin position="89"/>
        <end position="113"/>
    </location>
</feature>
<dbReference type="Pfam" id="PF00702">
    <property type="entry name" value="Hydrolase"/>
    <property type="match status" value="1"/>
</dbReference>
<dbReference type="EMBL" id="FNQP01000026">
    <property type="protein sequence ID" value="SEB02589.1"/>
    <property type="molecule type" value="Genomic_DNA"/>
</dbReference>
<dbReference type="SUPFAM" id="SSF56784">
    <property type="entry name" value="HAD-like"/>
    <property type="match status" value="1"/>
</dbReference>
<keyword evidence="7 15" id="KW-0479">Metal-binding</keyword>
<keyword evidence="8 15" id="KW-0547">Nucleotide-binding</keyword>
<dbReference type="Proteomes" id="UP000199397">
    <property type="component" value="Unassembled WGS sequence"/>
</dbReference>
<keyword evidence="6 15" id="KW-0812">Transmembrane</keyword>
<protein>
    <submittedName>
        <fullName evidence="17">ATPase, P-type (Transporting), HAD superfamily, subfamily IC/heavy metal translocating P-type ATPase</fullName>
    </submittedName>
</protein>
<dbReference type="GO" id="GO:0016887">
    <property type="term" value="F:ATP hydrolysis activity"/>
    <property type="evidence" value="ECO:0007669"/>
    <property type="project" value="InterPro"/>
</dbReference>
<dbReference type="PROSITE" id="PS01229">
    <property type="entry name" value="COF_2"/>
    <property type="match status" value="1"/>
</dbReference>
<evidence type="ECO:0000256" key="4">
    <source>
        <dbReference type="ARBA" id="ARBA00022475"/>
    </source>
</evidence>
<dbReference type="Gene3D" id="2.70.150.10">
    <property type="entry name" value="Calcium-transporting ATPase, cytoplasmic transduction domain A"/>
    <property type="match status" value="1"/>
</dbReference>
<keyword evidence="14 15" id="KW-0472">Membrane</keyword>
<dbReference type="AlphaFoldDB" id="A0A1H4FZ23"/>
<feature type="domain" description="P-type ATPase A" evidence="16">
    <location>
        <begin position="138"/>
        <end position="235"/>
    </location>
</feature>
<dbReference type="InterPro" id="IPR023214">
    <property type="entry name" value="HAD_sf"/>
</dbReference>
<proteinExistence type="inferred from homology"/>
<dbReference type="GO" id="GO:0005524">
    <property type="term" value="F:ATP binding"/>
    <property type="evidence" value="ECO:0007669"/>
    <property type="project" value="UniProtKB-UniRule"/>
</dbReference>
<evidence type="ECO:0000256" key="15">
    <source>
        <dbReference type="RuleBase" id="RU362081"/>
    </source>
</evidence>
<evidence type="ECO:0000256" key="3">
    <source>
        <dbReference type="ARBA" id="ARBA00022448"/>
    </source>
</evidence>
<evidence type="ECO:0000256" key="5">
    <source>
        <dbReference type="ARBA" id="ARBA00022553"/>
    </source>
</evidence>
<reference evidence="17 18" key="1">
    <citation type="submission" date="2016-10" db="EMBL/GenBank/DDBJ databases">
        <authorList>
            <person name="de Groot N.N."/>
        </authorList>
    </citation>
    <scope>NUCLEOTIDE SEQUENCE [LARGE SCALE GENOMIC DNA]</scope>
    <source>
        <strain evidence="17 18">DSM 21228</strain>
    </source>
</reference>
<feature type="transmembrane region" description="Helical" evidence="15">
    <location>
        <begin position="47"/>
        <end position="68"/>
    </location>
</feature>
<dbReference type="SFLD" id="SFLDS00003">
    <property type="entry name" value="Haloacid_Dehalogenase"/>
    <property type="match status" value="1"/>
</dbReference>
<dbReference type="InterPro" id="IPR008250">
    <property type="entry name" value="ATPase_P-typ_transduc_dom_A_sf"/>
</dbReference>
<keyword evidence="10" id="KW-0460">Magnesium</keyword>
<keyword evidence="9 15" id="KW-0067">ATP-binding</keyword>
<keyword evidence="5" id="KW-0597">Phosphoprotein</keyword>
<keyword evidence="12 15" id="KW-1133">Transmembrane helix</keyword>
<dbReference type="Pfam" id="PF00122">
    <property type="entry name" value="E1-E2_ATPase"/>
    <property type="match status" value="1"/>
</dbReference>
<dbReference type="PANTHER" id="PTHR43520">
    <property type="entry name" value="ATP7, ISOFORM B"/>
    <property type="match status" value="1"/>
</dbReference>
<dbReference type="InterPro" id="IPR027256">
    <property type="entry name" value="P-typ_ATPase_IB"/>
</dbReference>
<dbReference type="InterPro" id="IPR059000">
    <property type="entry name" value="ATPase_P-type_domA"/>
</dbReference>
<evidence type="ECO:0000256" key="13">
    <source>
        <dbReference type="ARBA" id="ARBA00023065"/>
    </source>
</evidence>
<dbReference type="NCBIfam" id="TIGR01494">
    <property type="entry name" value="ATPase_P-type"/>
    <property type="match status" value="1"/>
</dbReference>
<dbReference type="SUPFAM" id="SSF81653">
    <property type="entry name" value="Calcium ATPase, transduction domain A"/>
    <property type="match status" value="1"/>
</dbReference>
<dbReference type="InterPro" id="IPR018303">
    <property type="entry name" value="ATPase_P-typ_P_site"/>
</dbReference>
<evidence type="ECO:0000313" key="18">
    <source>
        <dbReference type="Proteomes" id="UP000199397"/>
    </source>
</evidence>
<evidence type="ECO:0000259" key="16">
    <source>
        <dbReference type="Pfam" id="PF00122"/>
    </source>
</evidence>
<dbReference type="GO" id="GO:0055070">
    <property type="term" value="P:copper ion homeostasis"/>
    <property type="evidence" value="ECO:0007669"/>
    <property type="project" value="TreeGrafter"/>
</dbReference>
<comment type="subcellular location">
    <subcellularLocation>
        <location evidence="1">Cell membrane</location>
        <topology evidence="1">Multi-pass membrane protein</topology>
    </subcellularLocation>
</comment>
<gene>
    <name evidence="17" type="ORF">SAMN05660964_03186</name>
</gene>
<dbReference type="Gene3D" id="3.40.1110.10">
    <property type="entry name" value="Calcium-transporting ATPase, cytoplasmic domain N"/>
    <property type="match status" value="1"/>
</dbReference>
<evidence type="ECO:0000256" key="2">
    <source>
        <dbReference type="ARBA" id="ARBA00006024"/>
    </source>
</evidence>
<feature type="transmembrane region" description="Helical" evidence="15">
    <location>
        <begin position="258"/>
        <end position="281"/>
    </location>
</feature>
<dbReference type="GO" id="GO:0012505">
    <property type="term" value="C:endomembrane system"/>
    <property type="evidence" value="ECO:0007669"/>
    <property type="project" value="UniProtKB-SubCell"/>
</dbReference>
<comment type="similarity">
    <text evidence="2 15">Belongs to the cation transport ATPase (P-type) (TC 3.A.3) family. Type IB subfamily.</text>
</comment>
<evidence type="ECO:0000256" key="11">
    <source>
        <dbReference type="ARBA" id="ARBA00022967"/>
    </source>
</evidence>
<dbReference type="SFLD" id="SFLDG00002">
    <property type="entry name" value="C1.7:_P-type_atpase_like"/>
    <property type="match status" value="1"/>
</dbReference>
<dbReference type="InterPro" id="IPR001757">
    <property type="entry name" value="P_typ_ATPase"/>
</dbReference>
<evidence type="ECO:0000256" key="10">
    <source>
        <dbReference type="ARBA" id="ARBA00022842"/>
    </source>
</evidence>
<evidence type="ECO:0000313" key="17">
    <source>
        <dbReference type="EMBL" id="SEB02589.1"/>
    </source>
</evidence>
<sequence>MACNAVATFVSINARSPCRSRSIRCAKLIAYQRGRPLSRVKVDAYRVAHLTALPLIPLVIATGFYLTIPLFKICWQIATKERRLSVAHLLALYFCGMWLGGYYTIGALGMILLGGAQKVMVLCEQEMHDSLVSVLGQQPLKVWVLADGVETEIDFAQLQVGDVMVLDVGQMIPIDGVIVQGMASIDQHMLTGEAQPVEKGVGDNVLAATVVLAGRIQVKVEKTGSETAAAKLGEVINRNDEYRQSVEQKAIAIAEKSLIPMLAAGAVALPVLGVSSALAILGSNFTMNMVALRPLTVLNFFNTASKHGILVKDASALETLPHINTIVFDKTGTLTLDIPQVADIHAFAGYSTNTVLTLAAAAEHRQTHPIAQAILAAASAQQLSLPTTDHAVYAVGYGLQVQIAGQLIRVGSLRFLQSEHLDVPTEVETLQTQVQASGHSLVFVAVDNVVVGAIELKASIRPEAREVVQQLQAQGMKLYIMSGDQLEPTRQLAAELGIPHYFAGVLPEQKAGLVQQLQQDGNKVCFIGDGINDAIALRQADVSVSLRGATTIATDAAQVVLMNTDLQQLQTLLQLAKELETNIATNTKVAAGFSLLSGSGIVFLHLKYIAVEVLAASQLLTGVGIASKPLLEKDRSVVATS</sequence>
<evidence type="ECO:0000256" key="9">
    <source>
        <dbReference type="ARBA" id="ARBA00022840"/>
    </source>
</evidence>
<dbReference type="OrthoDB" id="9814270at2"/>
<dbReference type="Gene3D" id="3.40.50.1000">
    <property type="entry name" value="HAD superfamily/HAD-like"/>
    <property type="match status" value="1"/>
</dbReference>
<dbReference type="SFLD" id="SFLDF00027">
    <property type="entry name" value="p-type_atpase"/>
    <property type="match status" value="1"/>
</dbReference>